<comment type="caution">
    <text evidence="3">The sequence shown here is derived from an EMBL/GenBank/DDBJ whole genome shotgun (WGS) entry which is preliminary data.</text>
</comment>
<proteinExistence type="predicted"/>
<evidence type="ECO:0000313" key="4">
    <source>
        <dbReference type="Proteomes" id="UP000011526"/>
    </source>
</evidence>
<feature type="compositionally biased region" description="Polar residues" evidence="1">
    <location>
        <begin position="223"/>
        <end position="244"/>
    </location>
</feature>
<dbReference type="PATRIC" id="fig|1227467.4.peg.2725"/>
<reference evidence="3 4" key="1">
    <citation type="journal article" date="2014" name="PLoS Genet.">
        <title>Phylogenetically driven sequencing of extremely halophilic archaea reveals strategies for static and dynamic osmo-response.</title>
        <authorList>
            <person name="Becker E.A."/>
            <person name="Seitzer P.M."/>
            <person name="Tritt A."/>
            <person name="Larsen D."/>
            <person name="Krusor M."/>
            <person name="Yao A.I."/>
            <person name="Wu D."/>
            <person name="Madern D."/>
            <person name="Eisen J.A."/>
            <person name="Darling A.E."/>
            <person name="Facciotti M.T."/>
        </authorList>
    </citation>
    <scope>NUCLEOTIDE SEQUENCE [LARGE SCALE GENOMIC DNA]</scope>
    <source>
        <strain evidence="3 4">JCM 9100</strain>
    </source>
</reference>
<dbReference type="Pfam" id="PF25162">
    <property type="entry name" value="DUF7827"/>
    <property type="match status" value="1"/>
</dbReference>
<evidence type="ECO:0000259" key="2">
    <source>
        <dbReference type="Pfam" id="PF25162"/>
    </source>
</evidence>
<feature type="region of interest" description="Disordered" evidence="1">
    <location>
        <begin position="161"/>
        <end position="193"/>
    </location>
</feature>
<feature type="region of interest" description="Disordered" evidence="1">
    <location>
        <begin position="212"/>
        <end position="244"/>
    </location>
</feature>
<gene>
    <name evidence="3" type="ORF">C465_13905</name>
</gene>
<keyword evidence="4" id="KW-1185">Reference proteome</keyword>
<evidence type="ECO:0000256" key="1">
    <source>
        <dbReference type="SAM" id="MobiDB-lite"/>
    </source>
</evidence>
<feature type="domain" description="DUF7827" evidence="2">
    <location>
        <begin position="23"/>
        <end position="129"/>
    </location>
</feature>
<protein>
    <recommendedName>
        <fullName evidence="2">DUF7827 domain-containing protein</fullName>
    </recommendedName>
</protein>
<feature type="compositionally biased region" description="Polar residues" evidence="1">
    <location>
        <begin position="161"/>
        <end position="178"/>
    </location>
</feature>
<dbReference type="EMBL" id="AOJM01000079">
    <property type="protein sequence ID" value="ELZ45360.1"/>
    <property type="molecule type" value="Genomic_DNA"/>
</dbReference>
<dbReference type="Proteomes" id="UP000011526">
    <property type="component" value="Unassembled WGS sequence"/>
</dbReference>
<dbReference type="InterPro" id="IPR057149">
    <property type="entry name" value="DUF7827"/>
</dbReference>
<sequence>MTILLVSAATALAAPATAQSGPAVGFSDAETTTTQGDIATINLQLRDTDEALLRVHSADQQYRATVRAQDGDNDGTVSIRFNTFRGPGEGDTAEFTAVDGDDSADLIAESSEQPGAVLDTGRYNLIASTATTSVAAVLFLEPPGEVGSNTSVVAPETPLSASTASMNESTTGVFEGSNTSTSSTTTQVPTAATGDHVRTRFSVGGLGGAIEGSLPGKNLISPEDSSPSARTSHTMQTSPNQSITMRSLTIDYGAEESTPPAAVYRLTRGDINTLGVDETGDGSVDRSVSAAIQNIQTSTDGQVTLSFDRSITVSENDTLLAVYKVRNPETSGSQDVAVTLTGEKATYQELGTVLYGTAGQGTLGYGIDLQFESSADKSPPTAPLSALNVTYESDANELVANTDTSVLTTGEYAVRLQTKDSAPADLPQVDLTERFNVATPDAEVTNYSISETSQLSVTASTNLAPENTVIIRADGQEADGGISQVQNCVATVQSDGTISCEFDFSESGSDYKIDVLVRQNDTIIAGPTRVN</sequence>
<name>M0EC57_9EURY</name>
<accession>M0EC57</accession>
<organism evidence="3 4">
    <name type="scientific">Halorubrum distributum JCM 9100</name>
    <dbReference type="NCBI Taxonomy" id="1227467"/>
    <lineage>
        <taxon>Archaea</taxon>
        <taxon>Methanobacteriati</taxon>
        <taxon>Methanobacteriota</taxon>
        <taxon>Stenosarchaea group</taxon>
        <taxon>Halobacteria</taxon>
        <taxon>Halobacteriales</taxon>
        <taxon>Haloferacaceae</taxon>
        <taxon>Halorubrum</taxon>
        <taxon>Halorubrum distributum group</taxon>
    </lineage>
</organism>
<dbReference type="AlphaFoldDB" id="M0EC57"/>
<evidence type="ECO:0000313" key="3">
    <source>
        <dbReference type="EMBL" id="ELZ45360.1"/>
    </source>
</evidence>